<dbReference type="InterPro" id="IPR018247">
    <property type="entry name" value="EF_Hand_1_Ca_BS"/>
</dbReference>
<dbReference type="EMBL" id="OZ019904">
    <property type="protein sequence ID" value="CAK9198359.1"/>
    <property type="molecule type" value="Genomic_DNA"/>
</dbReference>
<reference evidence="6" key="1">
    <citation type="submission" date="2024-02" db="EMBL/GenBank/DDBJ databases">
        <authorList>
            <consortium name="ELIXIR-Norway"/>
            <consortium name="Elixir Norway"/>
        </authorList>
    </citation>
    <scope>NUCLEOTIDE SEQUENCE</scope>
</reference>
<dbReference type="InterPro" id="IPR002048">
    <property type="entry name" value="EF_hand_dom"/>
</dbReference>
<evidence type="ECO:0000256" key="3">
    <source>
        <dbReference type="ARBA" id="ARBA00022837"/>
    </source>
</evidence>
<name>A0ABP0TNG6_9BRYO</name>
<accession>A0ABP0TNG6</accession>
<keyword evidence="1" id="KW-0479">Metal-binding</keyword>
<dbReference type="SUPFAM" id="SSF47473">
    <property type="entry name" value="EF-hand"/>
    <property type="match status" value="2"/>
</dbReference>
<organism evidence="6 7">
    <name type="scientific">Sphagnum troendelagicum</name>
    <dbReference type="NCBI Taxonomy" id="128251"/>
    <lineage>
        <taxon>Eukaryota</taxon>
        <taxon>Viridiplantae</taxon>
        <taxon>Streptophyta</taxon>
        <taxon>Embryophyta</taxon>
        <taxon>Bryophyta</taxon>
        <taxon>Sphagnophytina</taxon>
        <taxon>Sphagnopsida</taxon>
        <taxon>Sphagnales</taxon>
        <taxon>Sphagnaceae</taxon>
        <taxon>Sphagnum</taxon>
    </lineage>
</organism>
<dbReference type="PROSITE" id="PS50222">
    <property type="entry name" value="EF_HAND_2"/>
    <property type="match status" value="2"/>
</dbReference>
<feature type="domain" description="EF-hand" evidence="5">
    <location>
        <begin position="182"/>
        <end position="217"/>
    </location>
</feature>
<dbReference type="InterPro" id="IPR011992">
    <property type="entry name" value="EF-hand-dom_pair"/>
</dbReference>
<evidence type="ECO:0000256" key="2">
    <source>
        <dbReference type="ARBA" id="ARBA00022737"/>
    </source>
</evidence>
<dbReference type="Proteomes" id="UP001497512">
    <property type="component" value="Chromosome 12"/>
</dbReference>
<keyword evidence="2" id="KW-0677">Repeat</keyword>
<evidence type="ECO:0000313" key="6">
    <source>
        <dbReference type="EMBL" id="CAK9198359.1"/>
    </source>
</evidence>
<dbReference type="PANTHER" id="PTHR10827:SF98">
    <property type="entry name" value="45 KDA CALCIUM-BINDING PROTEIN"/>
    <property type="match status" value="1"/>
</dbReference>
<evidence type="ECO:0000259" key="5">
    <source>
        <dbReference type="PROSITE" id="PS50222"/>
    </source>
</evidence>
<dbReference type="PROSITE" id="PS00018">
    <property type="entry name" value="EF_HAND_1"/>
    <property type="match status" value="3"/>
</dbReference>
<evidence type="ECO:0000256" key="4">
    <source>
        <dbReference type="SAM" id="Phobius"/>
    </source>
</evidence>
<dbReference type="Pfam" id="PF13499">
    <property type="entry name" value="EF-hand_7"/>
    <property type="match status" value="1"/>
</dbReference>
<dbReference type="PANTHER" id="PTHR10827">
    <property type="entry name" value="RETICULOCALBIN"/>
    <property type="match status" value="1"/>
</dbReference>
<feature type="domain" description="EF-hand" evidence="5">
    <location>
        <begin position="321"/>
        <end position="356"/>
    </location>
</feature>
<sequence>MKAKIRFRVLGMFYFIFASRYFFPQVLRHNLTTLVYMLVVAAFLALVLFSNHPSHHTARKNRRFMPGRRIKVRVASVDPKQHEPIAFDPIIAEYERRRDDRAWEKHYFEQQYRKWAEMEAQPEPWDTDFNYDETEYFLNDEEQFNITDRLIVLFPLLDINPTDGFVSLSELEAWHWLQAQKSLQHRTDREMDVHDKNNDGRITFKEYLPHLTEEELEKNSMDTGGAGWYRKQFDVNDEDKDAGLNRTEFNNFLHPEDSENPETQKWLREEQIRLRDIKNDGKLDWDEFHNNVFDQIRDTEAEEHVRGHDYLQQPSQDIQSQKIVESKAKFAELDKNNDGFLTEDEMVPIMVRLYPSEGSYARQQAEHLLNEADEDKDKRLTLNEMLNHPYVFYSTAYDNEEYEDFHDEFR</sequence>
<protein>
    <recommendedName>
        <fullName evidence="5">EF-hand domain-containing protein</fullName>
    </recommendedName>
</protein>
<keyword evidence="3" id="KW-0106">Calcium</keyword>
<dbReference type="Gene3D" id="1.10.238.10">
    <property type="entry name" value="EF-hand"/>
    <property type="match status" value="3"/>
</dbReference>
<evidence type="ECO:0000313" key="7">
    <source>
        <dbReference type="Proteomes" id="UP001497512"/>
    </source>
</evidence>
<keyword evidence="4" id="KW-1133">Transmembrane helix</keyword>
<gene>
    <name evidence="6" type="ORF">CSSPTR1EN2_LOCUS4397</name>
</gene>
<keyword evidence="4" id="KW-0812">Transmembrane</keyword>
<evidence type="ECO:0000256" key="1">
    <source>
        <dbReference type="ARBA" id="ARBA00022723"/>
    </source>
</evidence>
<keyword evidence="7" id="KW-1185">Reference proteome</keyword>
<dbReference type="SMART" id="SM00054">
    <property type="entry name" value="EFh"/>
    <property type="match status" value="4"/>
</dbReference>
<feature type="transmembrane region" description="Helical" evidence="4">
    <location>
        <begin position="35"/>
        <end position="53"/>
    </location>
</feature>
<proteinExistence type="predicted"/>
<keyword evidence="4" id="KW-0472">Membrane</keyword>
<feature type="transmembrane region" description="Helical" evidence="4">
    <location>
        <begin position="7"/>
        <end position="23"/>
    </location>
</feature>